<reference evidence="9 10" key="1">
    <citation type="submission" date="2016-09" db="EMBL/GenBank/DDBJ databases">
        <title>Complete genome of Desulfosporosinus sp. OL.</title>
        <authorList>
            <person name="Mardanov A."/>
            <person name="Beletsky A."/>
            <person name="Panova A."/>
            <person name="Karnachuk O."/>
            <person name="Ravin N."/>
        </authorList>
    </citation>
    <scope>NUCLEOTIDE SEQUENCE [LARGE SCALE GENOMIC DNA]</scope>
    <source>
        <strain evidence="9 10">OL</strain>
    </source>
</reference>
<comment type="caution">
    <text evidence="9">The sequence shown here is derived from an EMBL/GenBank/DDBJ whole genome shotgun (WGS) entry which is preliminary data.</text>
</comment>
<evidence type="ECO:0000256" key="4">
    <source>
        <dbReference type="ARBA" id="ARBA00022989"/>
    </source>
</evidence>
<sequence>MKKTKGLVMRTSSKVTAVFTEEGDFLEIPTPKEPPVVGQTIEVNTNPQRLSVFHNSALKYASVAAVLFLVLSISVYSLFIPNMAVASVALDINQGVELLINKEGKVIEVQDVNGGTSFMEGLSIKGLDIYQAVDLILGNANPKGTLETHNLILVSVVPINKWGTDLIDTEKLRNSIRDEMTRRNMSGSVVVSQANEKIQQEAKQQGMTVNSYLIYDRCESKGIAIKPDTLRNDAQKALLDAQVSVSNLFPEESFEVRAQDLKNNSTDSMREPNIKQGPEYEHPSNMESNTTEDHSYTNPPTTPPVTQPAPTGETDHETDTTQHTTPSVTPTVTPTAPTGETGHETDTTQYTTPSGTSTVTPPATTGETDHKTYTTQYTTPSGTSTVTPPATTGETDHKTYTTQYTTPSGTSTVTPPATTGETDH</sequence>
<dbReference type="InterPro" id="IPR024449">
    <property type="entry name" value="Anti-sigma_RsgI_N"/>
</dbReference>
<feature type="transmembrane region" description="Helical" evidence="7">
    <location>
        <begin position="57"/>
        <end position="79"/>
    </location>
</feature>
<keyword evidence="3 7" id="KW-0812">Transmembrane</keyword>
<feature type="compositionally biased region" description="Low complexity" evidence="6">
    <location>
        <begin position="321"/>
        <end position="340"/>
    </location>
</feature>
<dbReference type="Pfam" id="PF12791">
    <property type="entry name" value="RsgI_N"/>
    <property type="match status" value="1"/>
</dbReference>
<evidence type="ECO:0000256" key="3">
    <source>
        <dbReference type="ARBA" id="ARBA00022692"/>
    </source>
</evidence>
<comment type="subcellular location">
    <subcellularLocation>
        <location evidence="1">Cell membrane</location>
        <topology evidence="1">Single-pass membrane protein</topology>
    </subcellularLocation>
</comment>
<accession>A0A1Q8QGV3</accession>
<proteinExistence type="predicted"/>
<protein>
    <recommendedName>
        <fullName evidence="8">RsgI N-terminal anti-sigma domain-containing protein</fullName>
    </recommendedName>
</protein>
<dbReference type="Proteomes" id="UP000186102">
    <property type="component" value="Unassembled WGS sequence"/>
</dbReference>
<evidence type="ECO:0000313" key="9">
    <source>
        <dbReference type="EMBL" id="OLN26518.1"/>
    </source>
</evidence>
<evidence type="ECO:0000256" key="6">
    <source>
        <dbReference type="SAM" id="MobiDB-lite"/>
    </source>
</evidence>
<feature type="region of interest" description="Disordered" evidence="6">
    <location>
        <begin position="262"/>
        <end position="424"/>
    </location>
</feature>
<name>A0A1Q8QGV3_9FIRM</name>
<keyword evidence="5 7" id="KW-0472">Membrane</keyword>
<dbReference type="RefSeq" id="WP_139314590.1">
    <property type="nucleotide sequence ID" value="NZ_MLBF01000075.1"/>
</dbReference>
<dbReference type="OrthoDB" id="1793324at2"/>
<evidence type="ECO:0000256" key="2">
    <source>
        <dbReference type="ARBA" id="ARBA00022475"/>
    </source>
</evidence>
<feature type="compositionally biased region" description="Basic and acidic residues" evidence="6">
    <location>
        <begin position="268"/>
        <end position="284"/>
    </location>
</feature>
<dbReference type="EMBL" id="MLBF01000075">
    <property type="protein sequence ID" value="OLN26518.1"/>
    <property type="molecule type" value="Genomic_DNA"/>
</dbReference>
<evidence type="ECO:0000256" key="1">
    <source>
        <dbReference type="ARBA" id="ARBA00004162"/>
    </source>
</evidence>
<evidence type="ECO:0000313" key="10">
    <source>
        <dbReference type="Proteomes" id="UP000186102"/>
    </source>
</evidence>
<evidence type="ECO:0000259" key="8">
    <source>
        <dbReference type="PROSITE" id="PS51849"/>
    </source>
</evidence>
<organism evidence="9 10">
    <name type="scientific">Desulfosporosinus metallidurans</name>
    <dbReference type="NCBI Taxonomy" id="1888891"/>
    <lineage>
        <taxon>Bacteria</taxon>
        <taxon>Bacillati</taxon>
        <taxon>Bacillota</taxon>
        <taxon>Clostridia</taxon>
        <taxon>Eubacteriales</taxon>
        <taxon>Desulfitobacteriaceae</taxon>
        <taxon>Desulfosporosinus</taxon>
    </lineage>
</organism>
<dbReference type="Pfam" id="PF23750">
    <property type="entry name" value="RsgI_M"/>
    <property type="match status" value="1"/>
</dbReference>
<keyword evidence="2" id="KW-1003">Cell membrane</keyword>
<dbReference type="STRING" id="1888891.DSOL_4943"/>
<evidence type="ECO:0000256" key="5">
    <source>
        <dbReference type="ARBA" id="ARBA00023136"/>
    </source>
</evidence>
<gene>
    <name evidence="9" type="ORF">DSOL_4943</name>
</gene>
<feature type="compositionally biased region" description="Low complexity" evidence="6">
    <location>
        <begin position="373"/>
        <end position="393"/>
    </location>
</feature>
<dbReference type="InterPro" id="IPR055431">
    <property type="entry name" value="RsgI_M"/>
</dbReference>
<keyword evidence="4 7" id="KW-1133">Transmembrane helix</keyword>
<keyword evidence="10" id="KW-1185">Reference proteome</keyword>
<feature type="domain" description="RsgI N-terminal anti-sigma" evidence="8">
    <location>
        <begin position="4"/>
        <end position="52"/>
    </location>
</feature>
<feature type="compositionally biased region" description="Low complexity" evidence="6">
    <location>
        <begin position="400"/>
        <end position="424"/>
    </location>
</feature>
<evidence type="ECO:0000256" key="7">
    <source>
        <dbReference type="SAM" id="Phobius"/>
    </source>
</evidence>
<dbReference type="PROSITE" id="PS51849">
    <property type="entry name" value="RSGI_N"/>
    <property type="match status" value="1"/>
</dbReference>
<dbReference type="GO" id="GO:0005886">
    <property type="term" value="C:plasma membrane"/>
    <property type="evidence" value="ECO:0007669"/>
    <property type="project" value="UniProtKB-SubCell"/>
</dbReference>
<dbReference type="AlphaFoldDB" id="A0A1Q8QGV3"/>
<feature type="compositionally biased region" description="Low complexity" evidence="6">
    <location>
        <begin position="347"/>
        <end position="366"/>
    </location>
</feature>